<dbReference type="Gene3D" id="1.10.472.10">
    <property type="entry name" value="Cyclin-like"/>
    <property type="match status" value="1"/>
</dbReference>
<dbReference type="GO" id="GO:0005981">
    <property type="term" value="P:regulation of glycogen catabolic process"/>
    <property type="evidence" value="ECO:0007669"/>
    <property type="project" value="EnsemblFungi"/>
</dbReference>
<dbReference type="InterPro" id="IPR013922">
    <property type="entry name" value="Cyclin_PHO80-like"/>
</dbReference>
<sequence length="457" mass="51326">MSSADPRLGMSYSSGDNTSSTPISIPIPRSGRTVVNNNASSSTIASYPRTTPSVATTGSGYLPMGTSVTTEETLASSQSSHSPFRDNTLLQTNSIASNTNTSHLISSNDTVSSTVEVLQSPTNPADEMASLRESIARPAYDHTTRDETILGTTERDEPRVSFAHDENLTRRDHYPGHESATENDNDTCTINNDDDNDDADMLTNHEEQLKFIRSHYRTKLNAKSETEEIEEVEEELNIAEFPTDKLLEMLTALLNKIIKSNDQMEPYKDKDKDEDHDDDESLTDSKLMSVKGTDKEKYLKSILSFKGKHVPQITLYQYFQRIQKYCPTTNDVFLSLLVYFDRISKKCNSSDSESADTSPADQLFVMDSYNIHRLVIAGVTVCTKFFSDFFYSNSRYARVGGISLSELNHLELQFLVLCDFELLISVDKLQRYANLLLRFWNNQGVDDSRSDTTVSQD</sequence>
<feature type="region of interest" description="Disordered" evidence="1">
    <location>
        <begin position="1"/>
        <end position="86"/>
    </location>
</feature>
<evidence type="ECO:0000313" key="2">
    <source>
        <dbReference type="EMBL" id="KTA97412.1"/>
    </source>
</evidence>
<protein>
    <submittedName>
        <fullName evidence="2">PHO85 cyclin-6</fullName>
    </submittedName>
</protein>
<dbReference type="GO" id="GO:0019901">
    <property type="term" value="F:protein kinase binding"/>
    <property type="evidence" value="ECO:0007669"/>
    <property type="project" value="InterPro"/>
</dbReference>
<evidence type="ECO:0000256" key="1">
    <source>
        <dbReference type="SAM" id="MobiDB-lite"/>
    </source>
</evidence>
<dbReference type="PANTHER" id="PTHR15615">
    <property type="match status" value="1"/>
</dbReference>
<dbReference type="FunFam" id="1.10.472.10:FF:000097">
    <property type="entry name" value="Pho85 cyclin"/>
    <property type="match status" value="1"/>
</dbReference>
<dbReference type="GO" id="GO:0000307">
    <property type="term" value="C:cyclin-dependent protein kinase holoenzyme complex"/>
    <property type="evidence" value="ECO:0007669"/>
    <property type="project" value="EnsemblFungi"/>
</dbReference>
<dbReference type="CDD" id="cd20558">
    <property type="entry name" value="CYCLIN_ScPCL7-like"/>
    <property type="match status" value="1"/>
</dbReference>
<name>A0A0W0CGC8_CANGB</name>
<dbReference type="VEuPathDB" id="FungiDB:GW608_M12287"/>
<evidence type="ECO:0000313" key="3">
    <source>
        <dbReference type="Proteomes" id="UP000054886"/>
    </source>
</evidence>
<dbReference type="VEuPathDB" id="FungiDB:GWK60_M12287"/>
<dbReference type="PhylomeDB" id="A0A0W0CGC8"/>
<dbReference type="GO" id="GO:0005634">
    <property type="term" value="C:nucleus"/>
    <property type="evidence" value="ECO:0007669"/>
    <property type="project" value="TreeGrafter"/>
</dbReference>
<dbReference type="PANTHER" id="PTHR15615:SF94">
    <property type="entry name" value="PHO85 CYCLIN-6-RELATED"/>
    <property type="match status" value="1"/>
</dbReference>
<accession>A0A0W0CGC8</accession>
<gene>
    <name evidence="2" type="ORF">AO440_004385</name>
</gene>
<dbReference type="Pfam" id="PF08613">
    <property type="entry name" value="Cyclin"/>
    <property type="match status" value="1"/>
</dbReference>
<dbReference type="Proteomes" id="UP000054886">
    <property type="component" value="Unassembled WGS sequence"/>
</dbReference>
<feature type="compositionally biased region" description="Basic and acidic residues" evidence="1">
    <location>
        <begin position="168"/>
        <end position="180"/>
    </location>
</feature>
<comment type="caution">
    <text evidence="2">The sequence shown here is derived from an EMBL/GenBank/DDBJ whole genome shotgun (WGS) entry which is preliminary data.</text>
</comment>
<dbReference type="VEuPathDB" id="FungiDB:CAGL0M12342g"/>
<feature type="compositionally biased region" description="Polar residues" evidence="1">
    <location>
        <begin position="66"/>
        <end position="82"/>
    </location>
</feature>
<proteinExistence type="predicted"/>
<dbReference type="GO" id="GO:0016538">
    <property type="term" value="F:cyclin-dependent protein serine/threonine kinase regulator activity"/>
    <property type="evidence" value="ECO:0007669"/>
    <property type="project" value="TreeGrafter"/>
</dbReference>
<feature type="compositionally biased region" description="Low complexity" evidence="1">
    <location>
        <begin position="18"/>
        <end position="28"/>
    </location>
</feature>
<dbReference type="VEuPathDB" id="FungiDB:B1J91_M12342g"/>
<dbReference type="AlphaFoldDB" id="A0A0W0CGC8"/>
<organism evidence="2 3">
    <name type="scientific">Candida glabrata</name>
    <name type="common">Yeast</name>
    <name type="synonym">Torulopsis glabrata</name>
    <dbReference type="NCBI Taxonomy" id="5478"/>
    <lineage>
        <taxon>Eukaryota</taxon>
        <taxon>Fungi</taxon>
        <taxon>Dikarya</taxon>
        <taxon>Ascomycota</taxon>
        <taxon>Saccharomycotina</taxon>
        <taxon>Saccharomycetes</taxon>
        <taxon>Saccharomycetales</taxon>
        <taxon>Saccharomycetaceae</taxon>
        <taxon>Nakaseomyces</taxon>
    </lineage>
</organism>
<reference evidence="2 3" key="1">
    <citation type="submission" date="2015-10" db="EMBL/GenBank/DDBJ databases">
        <title>Draft genomes sequences of Candida glabrata isolates 1A, 1B, 2A, 2B, 3A and 3B.</title>
        <authorList>
            <person name="Haavelsrud O.E."/>
            <person name="Gaustad P."/>
        </authorList>
    </citation>
    <scope>NUCLEOTIDE SEQUENCE [LARGE SCALE GENOMIC DNA]</scope>
    <source>
        <strain evidence="2">910700640</strain>
    </source>
</reference>
<dbReference type="GO" id="GO:0005979">
    <property type="term" value="P:regulation of glycogen biosynthetic process"/>
    <property type="evidence" value="ECO:0007669"/>
    <property type="project" value="EnsemblFungi"/>
</dbReference>
<feature type="compositionally biased region" description="Polar residues" evidence="1">
    <location>
        <begin position="33"/>
        <end position="59"/>
    </location>
</feature>
<feature type="region of interest" description="Disordered" evidence="1">
    <location>
        <begin position="265"/>
        <end position="286"/>
    </location>
</feature>
<feature type="region of interest" description="Disordered" evidence="1">
    <location>
        <begin position="168"/>
        <end position="197"/>
    </location>
</feature>
<dbReference type="VEuPathDB" id="FungiDB:GVI51_M12309"/>
<dbReference type="EMBL" id="LLZZ01000161">
    <property type="protein sequence ID" value="KTA97412.1"/>
    <property type="molecule type" value="Genomic_DNA"/>
</dbReference>